<dbReference type="RefSeq" id="WP_184134271.1">
    <property type="nucleotide sequence ID" value="NZ_JACHFL010000009.1"/>
</dbReference>
<proteinExistence type="predicted"/>
<keyword evidence="1" id="KW-0732">Signal</keyword>
<dbReference type="Proteomes" id="UP000552709">
    <property type="component" value="Unassembled WGS sequence"/>
</dbReference>
<evidence type="ECO:0000256" key="1">
    <source>
        <dbReference type="SAM" id="SignalP"/>
    </source>
</evidence>
<sequence>MRRKVLMMLALMGSAGAQTGWQETSYANVGGWVPVSAWCDTPGRVLAVTAPGGSGTAVKLAQWVGGQLTIQNWQLGRPDPGAGQVYTPLTPVGQTPGPSPRFFIHSSNIENTADPRYRMTHINEYVVPAGRFRCRYVPQATVLAATAKHTAIVWETGRTVTYASRNRDGTPGIQLTGGTHTGAAGRERYVWNNAGYRYVLEVGNSAQPGGSLSVLRSGRVLSREELLAYSISVPGKDASGTAQK</sequence>
<comment type="caution">
    <text evidence="2">The sequence shown here is derived from an EMBL/GenBank/DDBJ whole genome shotgun (WGS) entry which is preliminary data.</text>
</comment>
<gene>
    <name evidence="2" type="ORF">HNQ08_003315</name>
</gene>
<organism evidence="2 3">
    <name type="scientific">Deinococcus humi</name>
    <dbReference type="NCBI Taxonomy" id="662880"/>
    <lineage>
        <taxon>Bacteria</taxon>
        <taxon>Thermotogati</taxon>
        <taxon>Deinococcota</taxon>
        <taxon>Deinococci</taxon>
        <taxon>Deinococcales</taxon>
        <taxon>Deinococcaceae</taxon>
        <taxon>Deinococcus</taxon>
    </lineage>
</organism>
<reference evidence="2 3" key="1">
    <citation type="submission" date="2020-08" db="EMBL/GenBank/DDBJ databases">
        <title>Genomic Encyclopedia of Type Strains, Phase IV (KMG-IV): sequencing the most valuable type-strain genomes for metagenomic binning, comparative biology and taxonomic classification.</title>
        <authorList>
            <person name="Goeker M."/>
        </authorList>
    </citation>
    <scope>NUCLEOTIDE SEQUENCE [LARGE SCALE GENOMIC DNA]</scope>
    <source>
        <strain evidence="2 3">DSM 27939</strain>
    </source>
</reference>
<evidence type="ECO:0000313" key="2">
    <source>
        <dbReference type="EMBL" id="MBB5364207.1"/>
    </source>
</evidence>
<accession>A0A7W8JVW3</accession>
<evidence type="ECO:0000313" key="3">
    <source>
        <dbReference type="Proteomes" id="UP000552709"/>
    </source>
</evidence>
<keyword evidence="3" id="KW-1185">Reference proteome</keyword>
<feature type="chain" id="PRO_5031501926" evidence="1">
    <location>
        <begin position="18"/>
        <end position="244"/>
    </location>
</feature>
<dbReference type="AlphaFoldDB" id="A0A7W8JVW3"/>
<protein>
    <submittedName>
        <fullName evidence="2">Uncharacterized protein</fullName>
    </submittedName>
</protein>
<feature type="signal peptide" evidence="1">
    <location>
        <begin position="1"/>
        <end position="17"/>
    </location>
</feature>
<name>A0A7W8JVW3_9DEIO</name>
<dbReference type="EMBL" id="JACHFL010000009">
    <property type="protein sequence ID" value="MBB5364207.1"/>
    <property type="molecule type" value="Genomic_DNA"/>
</dbReference>